<feature type="compositionally biased region" description="Polar residues" evidence="1">
    <location>
        <begin position="9"/>
        <end position="37"/>
    </location>
</feature>
<dbReference type="EMBL" id="BAAAVM010000045">
    <property type="protein sequence ID" value="GAA3146592.1"/>
    <property type="molecule type" value="Genomic_DNA"/>
</dbReference>
<evidence type="ECO:0000313" key="3">
    <source>
        <dbReference type="Proteomes" id="UP001500893"/>
    </source>
</evidence>
<keyword evidence="3" id="KW-1185">Reference proteome</keyword>
<feature type="region of interest" description="Disordered" evidence="1">
    <location>
        <begin position="1"/>
        <end position="44"/>
    </location>
</feature>
<accession>A0ABP6NFL6</accession>
<name>A0ABP6NFL6_9ACTN</name>
<gene>
    <name evidence="2" type="ORF">GCM10010521_37180</name>
</gene>
<organism evidence="2 3">
    <name type="scientific">Streptomyces rameus</name>
    <dbReference type="NCBI Taxonomy" id="68261"/>
    <lineage>
        <taxon>Bacteria</taxon>
        <taxon>Bacillati</taxon>
        <taxon>Actinomycetota</taxon>
        <taxon>Actinomycetes</taxon>
        <taxon>Kitasatosporales</taxon>
        <taxon>Streptomycetaceae</taxon>
        <taxon>Streptomyces</taxon>
    </lineage>
</organism>
<sequence>MTALALSPVDQTSTTKANRTAALPTSETAWPDQTSMSGPRPVKRPGLVSVGVAVTALPPGRSRAVRAPAS</sequence>
<reference evidence="3" key="1">
    <citation type="journal article" date="2019" name="Int. J. Syst. Evol. Microbiol.">
        <title>The Global Catalogue of Microorganisms (GCM) 10K type strain sequencing project: providing services to taxonomists for standard genome sequencing and annotation.</title>
        <authorList>
            <consortium name="The Broad Institute Genomics Platform"/>
            <consortium name="The Broad Institute Genome Sequencing Center for Infectious Disease"/>
            <person name="Wu L."/>
            <person name="Ma J."/>
        </authorList>
    </citation>
    <scope>NUCLEOTIDE SEQUENCE [LARGE SCALE GENOMIC DNA]</scope>
    <source>
        <strain evidence="3">JCM 11574</strain>
    </source>
</reference>
<dbReference type="Proteomes" id="UP001500893">
    <property type="component" value="Unassembled WGS sequence"/>
</dbReference>
<evidence type="ECO:0000256" key="1">
    <source>
        <dbReference type="SAM" id="MobiDB-lite"/>
    </source>
</evidence>
<proteinExistence type="predicted"/>
<evidence type="ECO:0000313" key="2">
    <source>
        <dbReference type="EMBL" id="GAA3146592.1"/>
    </source>
</evidence>
<protein>
    <submittedName>
        <fullName evidence="2">Uncharacterized protein</fullName>
    </submittedName>
</protein>
<comment type="caution">
    <text evidence="2">The sequence shown here is derived from an EMBL/GenBank/DDBJ whole genome shotgun (WGS) entry which is preliminary data.</text>
</comment>